<comment type="caution">
    <text evidence="2">The sequence shown here is derived from an EMBL/GenBank/DDBJ whole genome shotgun (WGS) entry which is preliminary data.</text>
</comment>
<feature type="non-terminal residue" evidence="2">
    <location>
        <position position="88"/>
    </location>
</feature>
<accession>A0A0F9HX11</accession>
<keyword evidence="1" id="KW-1133">Transmembrane helix</keyword>
<keyword evidence="1" id="KW-0472">Membrane</keyword>
<dbReference type="EMBL" id="LAZR01023108">
    <property type="protein sequence ID" value="KKL79642.1"/>
    <property type="molecule type" value="Genomic_DNA"/>
</dbReference>
<name>A0A0F9HX11_9ZZZZ</name>
<reference evidence="2" key="1">
    <citation type="journal article" date="2015" name="Nature">
        <title>Complex archaea that bridge the gap between prokaryotes and eukaryotes.</title>
        <authorList>
            <person name="Spang A."/>
            <person name="Saw J.H."/>
            <person name="Jorgensen S.L."/>
            <person name="Zaremba-Niedzwiedzka K."/>
            <person name="Martijn J."/>
            <person name="Lind A.E."/>
            <person name="van Eijk R."/>
            <person name="Schleper C."/>
            <person name="Guy L."/>
            <person name="Ettema T.J."/>
        </authorList>
    </citation>
    <scope>NUCLEOTIDE SEQUENCE</scope>
</reference>
<dbReference type="NCBIfam" id="NF038143">
    <property type="entry name" value="HYxxLL"/>
    <property type="match status" value="1"/>
</dbReference>
<evidence type="ECO:0000313" key="2">
    <source>
        <dbReference type="EMBL" id="KKL79642.1"/>
    </source>
</evidence>
<proteinExistence type="predicted"/>
<gene>
    <name evidence="2" type="ORF">LCGC14_2012800</name>
</gene>
<dbReference type="AlphaFoldDB" id="A0A0F9HX11"/>
<sequence>MATTEEKKQIILEHEAWFARNLSHRVIEKPNLSLWMILIPVFFVFFMLQHKRASESRKPFVENYLKARRRALDAAARQVQEDEEPDIK</sequence>
<organism evidence="2">
    <name type="scientific">marine sediment metagenome</name>
    <dbReference type="NCBI Taxonomy" id="412755"/>
    <lineage>
        <taxon>unclassified sequences</taxon>
        <taxon>metagenomes</taxon>
        <taxon>ecological metagenomes</taxon>
    </lineage>
</organism>
<evidence type="ECO:0000256" key="1">
    <source>
        <dbReference type="SAM" id="Phobius"/>
    </source>
</evidence>
<feature type="transmembrane region" description="Helical" evidence="1">
    <location>
        <begin position="32"/>
        <end position="48"/>
    </location>
</feature>
<keyword evidence="1" id="KW-0812">Transmembrane</keyword>
<protein>
    <submittedName>
        <fullName evidence="2">Uncharacterized protein</fullName>
    </submittedName>
</protein>